<dbReference type="EMBL" id="CM037161">
    <property type="protein sequence ID" value="KAH7855481.1"/>
    <property type="molecule type" value="Genomic_DNA"/>
</dbReference>
<comment type="caution">
    <text evidence="1">The sequence shown here is derived from an EMBL/GenBank/DDBJ whole genome shotgun (WGS) entry which is preliminary data.</text>
</comment>
<evidence type="ECO:0000313" key="1">
    <source>
        <dbReference type="EMBL" id="KAH7855481.1"/>
    </source>
</evidence>
<proteinExistence type="predicted"/>
<accession>A0ACB7YQ45</accession>
<dbReference type="Proteomes" id="UP000828048">
    <property type="component" value="Chromosome 11"/>
</dbReference>
<name>A0ACB7YQ45_9ERIC</name>
<reference evidence="1 2" key="1">
    <citation type="journal article" date="2021" name="Hortic Res">
        <title>High-quality reference genome and annotation aids understanding of berry development for evergreen blueberry (Vaccinium darrowii).</title>
        <authorList>
            <person name="Yu J."/>
            <person name="Hulse-Kemp A.M."/>
            <person name="Babiker E."/>
            <person name="Staton M."/>
        </authorList>
    </citation>
    <scope>NUCLEOTIDE SEQUENCE [LARGE SCALE GENOMIC DNA]</scope>
    <source>
        <strain evidence="2">cv. NJ 8807/NJ 8810</strain>
        <tissue evidence="1">Young leaf</tissue>
    </source>
</reference>
<gene>
    <name evidence="1" type="ORF">Vadar_025365</name>
</gene>
<evidence type="ECO:0000313" key="2">
    <source>
        <dbReference type="Proteomes" id="UP000828048"/>
    </source>
</evidence>
<keyword evidence="2" id="KW-1185">Reference proteome</keyword>
<protein>
    <submittedName>
        <fullName evidence="1">Uncharacterized protein</fullName>
    </submittedName>
</protein>
<sequence>MCLNNFRHELSTALMAQTFEGFNDLCTKAHDMELHLSKRRRPRLVDRLETSTAAAVETKKGGPIVVGAQKPKETKKATMKERLEKNYSFTDDLVEDMFEDLLEQKLITLPEVKRPHEKGKTTHPKYCPYHRLISHKLRDCFVLKDKIQELFDSKTIELPPLEKMTANPITADDDDGEGEWIVYQSKGMKKRRNSSSRTKAPFVPKRLRKPKTSKKIKRTKVSKSAAKKKKGPKKQKREDPVSDEPLKQSPRIRVTLEEFLPKKLQSLELQAYFKKKREGVVIQVPCLNIIVISDDEDEEDEGSSITCPIHILDSPASSQHDLVVEKCMATPRGYVTPKGTMASPDFSAIPPVLYMNTPEYEINSPQRYVGYGSDSKLLKSSRKLLRFEDEELNLKCQSDDEIWKYSYQFLHSDCDYSPKSPRYPSPARTYDGESVSSDHFDYSCNVITVDINFQDGDVQVRSSPKDDRRARIEGRKERSRAKIVVSLKEEMSRTTQDYMIHEEQISSHPFPQWVEMVLFPRGYSIPHFPLYNGVGMSKAPFSAFSSTMWKYNTKSSIASTAICTFVGRMGS</sequence>
<organism evidence="1 2">
    <name type="scientific">Vaccinium darrowii</name>
    <dbReference type="NCBI Taxonomy" id="229202"/>
    <lineage>
        <taxon>Eukaryota</taxon>
        <taxon>Viridiplantae</taxon>
        <taxon>Streptophyta</taxon>
        <taxon>Embryophyta</taxon>
        <taxon>Tracheophyta</taxon>
        <taxon>Spermatophyta</taxon>
        <taxon>Magnoliopsida</taxon>
        <taxon>eudicotyledons</taxon>
        <taxon>Gunneridae</taxon>
        <taxon>Pentapetalae</taxon>
        <taxon>asterids</taxon>
        <taxon>Ericales</taxon>
        <taxon>Ericaceae</taxon>
        <taxon>Vaccinioideae</taxon>
        <taxon>Vaccinieae</taxon>
        <taxon>Vaccinium</taxon>
    </lineage>
</organism>